<keyword evidence="3" id="KW-0677">Repeat</keyword>
<comment type="similarity">
    <text evidence="1">Belongs to the disease resistance NB-LRR family.</text>
</comment>
<reference evidence="8 9" key="1">
    <citation type="journal article" date="2022" name="Nat. Plants">
        <title>Genomes of leafy and leafless Platanthera orchids illuminate the evolution of mycoheterotrophy.</title>
        <authorList>
            <person name="Li M.H."/>
            <person name="Liu K.W."/>
            <person name="Li Z."/>
            <person name="Lu H.C."/>
            <person name="Ye Q.L."/>
            <person name="Zhang D."/>
            <person name="Wang J.Y."/>
            <person name="Li Y.F."/>
            <person name="Zhong Z.M."/>
            <person name="Liu X."/>
            <person name="Yu X."/>
            <person name="Liu D.K."/>
            <person name="Tu X.D."/>
            <person name="Liu B."/>
            <person name="Hao Y."/>
            <person name="Liao X.Y."/>
            <person name="Jiang Y.T."/>
            <person name="Sun W.H."/>
            <person name="Chen J."/>
            <person name="Chen Y.Q."/>
            <person name="Ai Y."/>
            <person name="Zhai J.W."/>
            <person name="Wu S.S."/>
            <person name="Zhou Z."/>
            <person name="Hsiao Y.Y."/>
            <person name="Wu W.L."/>
            <person name="Chen Y.Y."/>
            <person name="Lin Y.F."/>
            <person name="Hsu J.L."/>
            <person name="Li C.Y."/>
            <person name="Wang Z.W."/>
            <person name="Zhao X."/>
            <person name="Zhong W.Y."/>
            <person name="Ma X.K."/>
            <person name="Ma L."/>
            <person name="Huang J."/>
            <person name="Chen G.Z."/>
            <person name="Huang M.Z."/>
            <person name="Huang L."/>
            <person name="Peng D.H."/>
            <person name="Luo Y.B."/>
            <person name="Zou S.Q."/>
            <person name="Chen S.P."/>
            <person name="Lan S."/>
            <person name="Tsai W.C."/>
            <person name="Van de Peer Y."/>
            <person name="Liu Z.J."/>
        </authorList>
    </citation>
    <scope>NUCLEOTIDE SEQUENCE [LARGE SCALE GENOMIC DNA]</scope>
    <source>
        <strain evidence="8">Lor288</strain>
    </source>
</reference>
<keyword evidence="5" id="KW-0611">Plant defense</keyword>
<name>A0ABR2M816_9ASPA</name>
<dbReference type="Proteomes" id="UP001412067">
    <property type="component" value="Unassembled WGS sequence"/>
</dbReference>
<feature type="coiled-coil region" evidence="6">
    <location>
        <begin position="44"/>
        <end position="71"/>
    </location>
</feature>
<evidence type="ECO:0000256" key="1">
    <source>
        <dbReference type="ARBA" id="ARBA00008894"/>
    </source>
</evidence>
<evidence type="ECO:0000256" key="3">
    <source>
        <dbReference type="ARBA" id="ARBA00022737"/>
    </source>
</evidence>
<dbReference type="InterPro" id="IPR041118">
    <property type="entry name" value="Rx_N"/>
</dbReference>
<organism evidence="8 9">
    <name type="scientific">Platanthera guangdongensis</name>
    <dbReference type="NCBI Taxonomy" id="2320717"/>
    <lineage>
        <taxon>Eukaryota</taxon>
        <taxon>Viridiplantae</taxon>
        <taxon>Streptophyta</taxon>
        <taxon>Embryophyta</taxon>
        <taxon>Tracheophyta</taxon>
        <taxon>Spermatophyta</taxon>
        <taxon>Magnoliopsida</taxon>
        <taxon>Liliopsida</taxon>
        <taxon>Asparagales</taxon>
        <taxon>Orchidaceae</taxon>
        <taxon>Orchidoideae</taxon>
        <taxon>Orchideae</taxon>
        <taxon>Orchidinae</taxon>
        <taxon>Platanthera</taxon>
    </lineage>
</organism>
<gene>
    <name evidence="8" type="primary">RGA4</name>
    <name evidence="8" type="ORF">KSP40_PGU011501</name>
</gene>
<dbReference type="Pfam" id="PF18052">
    <property type="entry name" value="Rx_N"/>
    <property type="match status" value="1"/>
</dbReference>
<evidence type="ECO:0000256" key="6">
    <source>
        <dbReference type="SAM" id="Coils"/>
    </source>
</evidence>
<comment type="caution">
    <text evidence="8">The sequence shown here is derived from an EMBL/GenBank/DDBJ whole genome shotgun (WGS) entry which is preliminary data.</text>
</comment>
<accession>A0ABR2M816</accession>
<proteinExistence type="inferred from homology"/>
<evidence type="ECO:0000256" key="2">
    <source>
        <dbReference type="ARBA" id="ARBA00022614"/>
    </source>
</evidence>
<evidence type="ECO:0000313" key="9">
    <source>
        <dbReference type="Proteomes" id="UP001412067"/>
    </source>
</evidence>
<feature type="domain" description="Disease resistance N-terminal" evidence="7">
    <location>
        <begin position="26"/>
        <end position="78"/>
    </location>
</feature>
<evidence type="ECO:0000256" key="5">
    <source>
        <dbReference type="ARBA" id="ARBA00022821"/>
    </source>
</evidence>
<keyword evidence="2" id="KW-0433">Leucine-rich repeat</keyword>
<protein>
    <submittedName>
        <fullName evidence="8">Disease resistance protein RGA4</fullName>
    </submittedName>
</protein>
<keyword evidence="9" id="KW-1185">Reference proteome</keyword>
<keyword evidence="4" id="KW-0547">Nucleotide-binding</keyword>
<keyword evidence="6" id="KW-0175">Coiled coil</keyword>
<evidence type="ECO:0000256" key="4">
    <source>
        <dbReference type="ARBA" id="ARBA00022741"/>
    </source>
</evidence>
<evidence type="ECO:0000259" key="7">
    <source>
        <dbReference type="Pfam" id="PF18052"/>
    </source>
</evidence>
<dbReference type="Gene3D" id="1.20.5.4130">
    <property type="match status" value="1"/>
</dbReference>
<dbReference type="EMBL" id="JBBWWR010000011">
    <property type="protein sequence ID" value="KAK8960193.1"/>
    <property type="molecule type" value="Genomic_DNA"/>
</dbReference>
<evidence type="ECO:0000313" key="8">
    <source>
        <dbReference type="EMBL" id="KAK8960193.1"/>
    </source>
</evidence>
<sequence length="80" mass="8501">MAGSGLQPGEHVVGGNEIEVVATSLLTFLSNQLASEALSEFALLTGADKELKKLEKTLSTIQDVLEDAESRQVKDRALTS</sequence>